<dbReference type="Gene3D" id="3.90.550.10">
    <property type="entry name" value="Spore Coat Polysaccharide Biosynthesis Protein SpsA, Chain A"/>
    <property type="match status" value="1"/>
</dbReference>
<evidence type="ECO:0000256" key="4">
    <source>
        <dbReference type="ARBA" id="ARBA00022692"/>
    </source>
</evidence>
<proteinExistence type="inferred from homology"/>
<evidence type="ECO:0000256" key="7">
    <source>
        <dbReference type="ARBA" id="ARBA00023034"/>
    </source>
</evidence>
<dbReference type="InterPro" id="IPR029044">
    <property type="entry name" value="Nucleotide-diphossugar_trans"/>
</dbReference>
<keyword evidence="8 9" id="KW-0472">Membrane</keyword>
<feature type="compositionally biased region" description="Basic and acidic residues" evidence="11">
    <location>
        <begin position="149"/>
        <end position="164"/>
    </location>
</feature>
<reference evidence="12" key="3">
    <citation type="submission" date="2025-09" db="UniProtKB">
        <authorList>
            <consortium name="Ensembl"/>
        </authorList>
    </citation>
    <scope>IDENTIFICATION</scope>
</reference>
<dbReference type="SUPFAM" id="SSF53448">
    <property type="entry name" value="Nucleotide-diphospho-sugar transferases"/>
    <property type="match status" value="1"/>
</dbReference>
<dbReference type="PANTHER" id="PTHR12369:SF20">
    <property type="entry name" value="CHONDROITIN SULFATE N-ACETYLGALACTOSAMINYLTRANSFERASE 2"/>
    <property type="match status" value="1"/>
</dbReference>
<evidence type="ECO:0000256" key="2">
    <source>
        <dbReference type="ARBA" id="ARBA00009239"/>
    </source>
</evidence>
<feature type="compositionally biased region" description="Basic residues" evidence="11">
    <location>
        <begin position="165"/>
        <end position="175"/>
    </location>
</feature>
<feature type="coiled-coil region" evidence="10">
    <location>
        <begin position="60"/>
        <end position="87"/>
    </location>
</feature>
<accession>A0A673B387</accession>
<dbReference type="GO" id="GO:0032580">
    <property type="term" value="C:Golgi cisterna membrane"/>
    <property type="evidence" value="ECO:0007669"/>
    <property type="project" value="UniProtKB-SubCell"/>
</dbReference>
<evidence type="ECO:0000256" key="6">
    <source>
        <dbReference type="ARBA" id="ARBA00022989"/>
    </source>
</evidence>
<evidence type="ECO:0000313" key="13">
    <source>
        <dbReference type="Proteomes" id="UP000472271"/>
    </source>
</evidence>
<reference evidence="12" key="2">
    <citation type="submission" date="2025-08" db="UniProtKB">
        <authorList>
            <consortium name="Ensembl"/>
        </authorList>
    </citation>
    <scope>IDENTIFICATION</scope>
</reference>
<evidence type="ECO:0000256" key="11">
    <source>
        <dbReference type="SAM" id="MobiDB-lite"/>
    </source>
</evidence>
<feature type="transmembrane region" description="Helical" evidence="9">
    <location>
        <begin position="12"/>
        <end position="32"/>
    </location>
</feature>
<dbReference type="InterPro" id="IPR008428">
    <property type="entry name" value="Chond_GalNAc"/>
</dbReference>
<keyword evidence="10" id="KW-0175">Coiled coil</keyword>
<dbReference type="InParanoid" id="A0A673B387"/>
<dbReference type="PANTHER" id="PTHR12369">
    <property type="entry name" value="CHONDROITIN SYNTHASE"/>
    <property type="match status" value="1"/>
</dbReference>
<organism evidence="12 13">
    <name type="scientific">Sphaeramia orbicularis</name>
    <name type="common">orbiculate cardinalfish</name>
    <dbReference type="NCBI Taxonomy" id="375764"/>
    <lineage>
        <taxon>Eukaryota</taxon>
        <taxon>Metazoa</taxon>
        <taxon>Chordata</taxon>
        <taxon>Craniata</taxon>
        <taxon>Vertebrata</taxon>
        <taxon>Euteleostomi</taxon>
        <taxon>Actinopterygii</taxon>
        <taxon>Neopterygii</taxon>
        <taxon>Teleostei</taxon>
        <taxon>Neoteleostei</taxon>
        <taxon>Acanthomorphata</taxon>
        <taxon>Gobiaria</taxon>
        <taxon>Kurtiformes</taxon>
        <taxon>Apogonoidei</taxon>
        <taxon>Apogonidae</taxon>
        <taxon>Apogoninae</taxon>
        <taxon>Sphaeramia</taxon>
    </lineage>
</organism>
<comment type="similarity">
    <text evidence="2 9">Belongs to the chondroitin N-acetylgalactosaminyltransferase family.</text>
</comment>
<dbReference type="Proteomes" id="UP000472271">
    <property type="component" value="Chromosome 15"/>
</dbReference>
<evidence type="ECO:0000256" key="5">
    <source>
        <dbReference type="ARBA" id="ARBA00022968"/>
    </source>
</evidence>
<keyword evidence="7 9" id="KW-0333">Golgi apparatus</keyword>
<evidence type="ECO:0000256" key="8">
    <source>
        <dbReference type="ARBA" id="ARBA00023136"/>
    </source>
</evidence>
<evidence type="ECO:0000256" key="10">
    <source>
        <dbReference type="SAM" id="Coils"/>
    </source>
</evidence>
<evidence type="ECO:0000313" key="12">
    <source>
        <dbReference type="Ensembl" id="ENSSORP00005036686.1"/>
    </source>
</evidence>
<evidence type="ECO:0000256" key="9">
    <source>
        <dbReference type="RuleBase" id="RU364016"/>
    </source>
</evidence>
<dbReference type="InterPro" id="IPR051227">
    <property type="entry name" value="CS_glycosyltransferase"/>
</dbReference>
<evidence type="ECO:0000256" key="3">
    <source>
        <dbReference type="ARBA" id="ARBA00022679"/>
    </source>
</evidence>
<keyword evidence="3 9" id="KW-0808">Transferase</keyword>
<name>A0A673B387_9TELE</name>
<sequence>AQAGVAGSRAESAGLFLGLFLLLVLLLFAYLLECTPPADVSLSCPVGPRHEQEERHLNRAASLNGRSAQLKQELQEMSEKLKLLQDTKELPGGRACRRLKTRSRRPAGVPALSDRQGEGQHGGAARQRVRPGPLREFTSSKVYQLEMGLTRHPEEKPVRKDRQGRGGRRSSRRRWTSINNPDEEDGVEEDVLNGEKNSFENYHKRLYRTERDKGTLYELFFAKEDSSSFRHVTLFRPFGPLMKVRSTSVETSGMIINIIVPLAGRVDTFSQFIQNFREVCIQQDRRVYLTVVYFGQDGLQEVKSSLEKLQREESFSNYTLIPVDEEFSRGRGLDIGAHAWKKGDVLMFFCDVDIHFTLEFLNTCRLHAAPSRFSKCMSASKPLFFFFTSVCRKVNLRTLTCVSKWKLVSLRRWGGMKWSR</sequence>
<keyword evidence="6 9" id="KW-1133">Transmembrane helix</keyword>
<dbReference type="AlphaFoldDB" id="A0A673B387"/>
<dbReference type="EC" id="2.4.1.-" evidence="9"/>
<comment type="subcellular location">
    <subcellularLocation>
        <location evidence="1 9">Golgi apparatus</location>
        <location evidence="1 9">Golgi stack membrane</location>
        <topology evidence="1 9">Single-pass type II membrane protein</topology>
    </subcellularLocation>
</comment>
<keyword evidence="13" id="KW-1185">Reference proteome</keyword>
<protein>
    <recommendedName>
        <fullName evidence="9">Hexosyltransferase</fullName>
        <ecNumber evidence="9">2.4.1.-</ecNumber>
    </recommendedName>
</protein>
<keyword evidence="4 9" id="KW-0812">Transmembrane</keyword>
<feature type="region of interest" description="Disordered" evidence="11">
    <location>
        <begin position="92"/>
        <end position="188"/>
    </location>
</feature>
<reference evidence="12" key="1">
    <citation type="submission" date="2019-06" db="EMBL/GenBank/DDBJ databases">
        <authorList>
            <consortium name="Wellcome Sanger Institute Data Sharing"/>
        </authorList>
    </citation>
    <scope>NUCLEOTIDE SEQUENCE [LARGE SCALE GENOMIC DNA]</scope>
</reference>
<feature type="compositionally biased region" description="Basic residues" evidence="11">
    <location>
        <begin position="95"/>
        <end position="105"/>
    </location>
</feature>
<dbReference type="Ensembl" id="ENSSORT00005037652.1">
    <property type="protein sequence ID" value="ENSSORP00005036686.1"/>
    <property type="gene ID" value="ENSSORG00005017269.1"/>
</dbReference>
<evidence type="ECO:0000256" key="1">
    <source>
        <dbReference type="ARBA" id="ARBA00004447"/>
    </source>
</evidence>
<keyword evidence="5 9" id="KW-0735">Signal-anchor</keyword>
<dbReference type="GO" id="GO:0047238">
    <property type="term" value="F:glucuronosyl-N-acetylgalactosaminyl-proteoglycan 4-beta-N-acetylgalactosaminyltransferase activity"/>
    <property type="evidence" value="ECO:0007669"/>
    <property type="project" value="TreeGrafter"/>
</dbReference>
<dbReference type="Pfam" id="PF05679">
    <property type="entry name" value="CHGN"/>
    <property type="match status" value="1"/>
</dbReference>